<sequence length="68" mass="7078">LRVLLGVRGGCPVASIARGPEHAPKCGDLPSVHDGKWHNLAATVSADLDVRLFLDSAELGGPAPVRLQ</sequence>
<reference evidence="1" key="1">
    <citation type="submission" date="2021-02" db="EMBL/GenBank/DDBJ databases">
        <authorList>
            <person name="Dougan E. K."/>
            <person name="Rhodes N."/>
            <person name="Thang M."/>
            <person name="Chan C."/>
        </authorList>
    </citation>
    <scope>NUCLEOTIDE SEQUENCE</scope>
</reference>
<evidence type="ECO:0000313" key="2">
    <source>
        <dbReference type="Proteomes" id="UP000654075"/>
    </source>
</evidence>
<comment type="caution">
    <text evidence="1">The sequence shown here is derived from an EMBL/GenBank/DDBJ whole genome shotgun (WGS) entry which is preliminary data.</text>
</comment>
<keyword evidence="2" id="KW-1185">Reference proteome</keyword>
<feature type="non-terminal residue" evidence="1">
    <location>
        <position position="68"/>
    </location>
</feature>
<feature type="non-terminal residue" evidence="1">
    <location>
        <position position="1"/>
    </location>
</feature>
<gene>
    <name evidence="1" type="ORF">PGLA1383_LOCUS11517</name>
</gene>
<evidence type="ECO:0008006" key="3">
    <source>
        <dbReference type="Google" id="ProtNLM"/>
    </source>
</evidence>
<accession>A0A813E2F8</accession>
<protein>
    <recommendedName>
        <fullName evidence="3">Laminin G domain-containing protein</fullName>
    </recommendedName>
</protein>
<dbReference type="AlphaFoldDB" id="A0A813E2F8"/>
<proteinExistence type="predicted"/>
<dbReference type="Proteomes" id="UP000654075">
    <property type="component" value="Unassembled WGS sequence"/>
</dbReference>
<dbReference type="EMBL" id="CAJNNV010005969">
    <property type="protein sequence ID" value="CAE8592899.1"/>
    <property type="molecule type" value="Genomic_DNA"/>
</dbReference>
<evidence type="ECO:0000313" key="1">
    <source>
        <dbReference type="EMBL" id="CAE8592899.1"/>
    </source>
</evidence>
<name>A0A813E2F8_POLGL</name>
<organism evidence="1 2">
    <name type="scientific">Polarella glacialis</name>
    <name type="common">Dinoflagellate</name>
    <dbReference type="NCBI Taxonomy" id="89957"/>
    <lineage>
        <taxon>Eukaryota</taxon>
        <taxon>Sar</taxon>
        <taxon>Alveolata</taxon>
        <taxon>Dinophyceae</taxon>
        <taxon>Suessiales</taxon>
        <taxon>Suessiaceae</taxon>
        <taxon>Polarella</taxon>
    </lineage>
</organism>